<protein>
    <submittedName>
        <fullName evidence="6">Putative transcriptional regulator, TraR/DksA family</fullName>
    </submittedName>
</protein>
<dbReference type="EMBL" id="AP012342">
    <property type="protein sequence ID" value="BAM06760.1"/>
    <property type="molecule type" value="Genomic_DNA"/>
</dbReference>
<accession>I0INB1</accession>
<keyword evidence="1" id="KW-0479">Metal-binding</keyword>
<feature type="domain" description="Zinc finger DksA/TraR C4-type" evidence="5">
    <location>
        <begin position="85"/>
        <end position="119"/>
    </location>
</feature>
<dbReference type="InterPro" id="IPR037187">
    <property type="entry name" value="DnaK_N"/>
</dbReference>
<organism evidence="6 7">
    <name type="scientific">Leptospirillum ferrooxidans (strain C2-3)</name>
    <dbReference type="NCBI Taxonomy" id="1162668"/>
    <lineage>
        <taxon>Bacteria</taxon>
        <taxon>Pseudomonadati</taxon>
        <taxon>Nitrospirota</taxon>
        <taxon>Nitrospiria</taxon>
        <taxon>Nitrospirales</taxon>
        <taxon>Nitrospiraceae</taxon>
        <taxon>Leptospirillum</taxon>
    </lineage>
</organism>
<dbReference type="InterPro" id="IPR020458">
    <property type="entry name" value="Znf_DskA_TraR_CS"/>
</dbReference>
<dbReference type="HOGENOM" id="CLU_043144_4_3_0"/>
<dbReference type="eggNOG" id="COG1734">
    <property type="taxonomic scope" value="Bacteria"/>
</dbReference>
<dbReference type="GO" id="GO:0008270">
    <property type="term" value="F:zinc ion binding"/>
    <property type="evidence" value="ECO:0007669"/>
    <property type="project" value="UniProtKB-KW"/>
</dbReference>
<dbReference type="InterPro" id="IPR000962">
    <property type="entry name" value="Znf_DskA_TraR"/>
</dbReference>
<dbReference type="OrthoDB" id="9803742at2"/>
<evidence type="ECO:0000256" key="2">
    <source>
        <dbReference type="ARBA" id="ARBA00022771"/>
    </source>
</evidence>
<dbReference type="PROSITE" id="PS51128">
    <property type="entry name" value="ZF_DKSA_2"/>
    <property type="match status" value="1"/>
</dbReference>
<dbReference type="PATRIC" id="fig|1162668.3.peg.1237"/>
<dbReference type="SUPFAM" id="SSF109635">
    <property type="entry name" value="DnaK suppressor protein DksA, alpha-hairpin domain"/>
    <property type="match status" value="1"/>
</dbReference>
<reference evidence="6 7" key="1">
    <citation type="journal article" date="2012" name="J. Bacteriol.">
        <title>Complete Genome Sequence of Leptospirillum ferrooxidans Strain C2-3, Isolated from a Fresh Volcanic Ash Deposit on the Island of Miyake, Japan.</title>
        <authorList>
            <person name="Fujimura R."/>
            <person name="Sato Y."/>
            <person name="Nishizawa T."/>
            <person name="Oshima K."/>
            <person name="Kim S.-W."/>
            <person name="Hattori M."/>
            <person name="Kamijo T."/>
            <person name="Ohta H."/>
        </authorList>
    </citation>
    <scope>NUCLEOTIDE SEQUENCE [LARGE SCALE GENOMIC DNA]</scope>
    <source>
        <strain evidence="6 7">C2-3</strain>
    </source>
</reference>
<sequence length="137" mass="15661">MIKKDERSDRLKEILLNKKGEVEKDIRLHISRQVGPENLHRVDSVMDQGDLSSLDMGEGVDLALLEMRNNTRKAIDSAILRLDEGTYGFCDDCGGDIEEKRLTVMPFAQRCIVCQRKKEEMDKIEREESVKDPDAPV</sequence>
<dbReference type="Pfam" id="PF01258">
    <property type="entry name" value="zf-dskA_traR"/>
    <property type="match status" value="1"/>
</dbReference>
<name>I0INB1_LEPFC</name>
<dbReference type="AlphaFoldDB" id="I0INB1"/>
<dbReference type="PANTHER" id="PTHR33823:SF4">
    <property type="entry name" value="GENERAL STRESS PROTEIN 16O"/>
    <property type="match status" value="1"/>
</dbReference>
<dbReference type="STRING" id="1162668.LFE_1067"/>
<keyword evidence="2" id="KW-0863">Zinc-finger</keyword>
<evidence type="ECO:0000256" key="1">
    <source>
        <dbReference type="ARBA" id="ARBA00022723"/>
    </source>
</evidence>
<evidence type="ECO:0000256" key="4">
    <source>
        <dbReference type="PROSITE-ProRule" id="PRU00510"/>
    </source>
</evidence>
<proteinExistence type="predicted"/>
<evidence type="ECO:0000259" key="5">
    <source>
        <dbReference type="Pfam" id="PF01258"/>
    </source>
</evidence>
<dbReference type="PANTHER" id="PTHR33823">
    <property type="entry name" value="RNA POLYMERASE-BINDING TRANSCRIPTION FACTOR DKSA-RELATED"/>
    <property type="match status" value="1"/>
</dbReference>
<evidence type="ECO:0000313" key="6">
    <source>
        <dbReference type="EMBL" id="BAM06760.1"/>
    </source>
</evidence>
<dbReference type="RefSeq" id="WP_014449250.1">
    <property type="nucleotide sequence ID" value="NC_017094.1"/>
</dbReference>
<feature type="zinc finger region" description="dksA C4-type" evidence="4">
    <location>
        <begin position="90"/>
        <end position="114"/>
    </location>
</feature>
<gene>
    <name evidence="6" type="ordered locus">LFE_1067</name>
</gene>
<evidence type="ECO:0000256" key="3">
    <source>
        <dbReference type="ARBA" id="ARBA00022833"/>
    </source>
</evidence>
<dbReference type="SUPFAM" id="SSF57716">
    <property type="entry name" value="Glucocorticoid receptor-like (DNA-binding domain)"/>
    <property type="match status" value="1"/>
</dbReference>
<dbReference type="Proteomes" id="UP000007382">
    <property type="component" value="Chromosome"/>
</dbReference>
<keyword evidence="7" id="KW-1185">Reference proteome</keyword>
<reference evidence="7" key="2">
    <citation type="submission" date="2012-03" db="EMBL/GenBank/DDBJ databases">
        <title>The complete genome sequence of the pioneer microbe on fresh volcanic deposit, Leptospirillum ferrooxidans strain C2-3.</title>
        <authorList>
            <person name="Fujimura R."/>
            <person name="Sato Y."/>
            <person name="Nishizawa T."/>
            <person name="Nanba K."/>
            <person name="Oshima K."/>
            <person name="Hattori M."/>
            <person name="Kamijo T."/>
            <person name="Ohta H."/>
        </authorList>
    </citation>
    <scope>NUCLEOTIDE SEQUENCE [LARGE SCALE GENOMIC DNA]</scope>
    <source>
        <strain evidence="7">C2-3</strain>
    </source>
</reference>
<dbReference type="Gene3D" id="1.20.120.910">
    <property type="entry name" value="DksA, coiled-coil domain"/>
    <property type="match status" value="1"/>
</dbReference>
<keyword evidence="3" id="KW-0862">Zinc</keyword>
<dbReference type="PROSITE" id="PS01102">
    <property type="entry name" value="ZF_DKSA_1"/>
    <property type="match status" value="1"/>
</dbReference>
<evidence type="ECO:0000313" key="7">
    <source>
        <dbReference type="Proteomes" id="UP000007382"/>
    </source>
</evidence>
<dbReference type="KEGG" id="lfc:LFE_1067"/>